<protein>
    <submittedName>
        <fullName evidence="1">Uncharacterized protein</fullName>
    </submittedName>
</protein>
<dbReference type="GO" id="GO:0003723">
    <property type="term" value="F:RNA binding"/>
    <property type="evidence" value="ECO:0007669"/>
    <property type="project" value="InterPro"/>
</dbReference>
<organism evidence="1 2">
    <name type="scientific">Edaphochlamys debaryana</name>
    <dbReference type="NCBI Taxonomy" id="47281"/>
    <lineage>
        <taxon>Eukaryota</taxon>
        <taxon>Viridiplantae</taxon>
        <taxon>Chlorophyta</taxon>
        <taxon>core chlorophytes</taxon>
        <taxon>Chlorophyceae</taxon>
        <taxon>CS clade</taxon>
        <taxon>Chlamydomonadales</taxon>
        <taxon>Chlamydomonadales incertae sedis</taxon>
        <taxon>Edaphochlamys</taxon>
    </lineage>
</organism>
<dbReference type="GO" id="GO:0033897">
    <property type="term" value="F:ribonuclease T2 activity"/>
    <property type="evidence" value="ECO:0007669"/>
    <property type="project" value="InterPro"/>
</dbReference>
<dbReference type="AlphaFoldDB" id="A0A836C3T5"/>
<name>A0A836C3T5_9CHLO</name>
<accession>A0A836C3T5</accession>
<dbReference type="Gene3D" id="3.90.730.10">
    <property type="entry name" value="Ribonuclease T2-like"/>
    <property type="match status" value="1"/>
</dbReference>
<comment type="caution">
    <text evidence="1">The sequence shown here is derived from an EMBL/GenBank/DDBJ whole genome shotgun (WGS) entry which is preliminary data.</text>
</comment>
<proteinExistence type="predicted"/>
<sequence>MGTIDSGHASDYHVTPELLKAQPPPASPSAYDFFILSTYWPPSVIDPASQGRARHVIATGGASPGFWSHGLWPAKFTGPLPQYCTKEALDPVITPLTVNRYGWNSGRPRPSPSGPLRGCSFAWLSRP</sequence>
<evidence type="ECO:0000313" key="1">
    <source>
        <dbReference type="EMBL" id="KAG2499150.1"/>
    </source>
</evidence>
<evidence type="ECO:0000313" key="2">
    <source>
        <dbReference type="Proteomes" id="UP000612055"/>
    </source>
</evidence>
<reference evidence="1" key="1">
    <citation type="journal article" date="2020" name="bioRxiv">
        <title>Comparative genomics of Chlamydomonas.</title>
        <authorList>
            <person name="Craig R.J."/>
            <person name="Hasan A.R."/>
            <person name="Ness R.W."/>
            <person name="Keightley P.D."/>
        </authorList>
    </citation>
    <scope>NUCLEOTIDE SEQUENCE</scope>
    <source>
        <strain evidence="1">CCAP 11/70</strain>
    </source>
</reference>
<dbReference type="InterPro" id="IPR036430">
    <property type="entry name" value="RNase_T2-like_sf"/>
</dbReference>
<dbReference type="Proteomes" id="UP000612055">
    <property type="component" value="Unassembled WGS sequence"/>
</dbReference>
<keyword evidence="2" id="KW-1185">Reference proteome</keyword>
<gene>
    <name evidence="1" type="ORF">HYH03_002732</name>
</gene>
<dbReference type="SUPFAM" id="SSF55895">
    <property type="entry name" value="Ribonuclease Rh-like"/>
    <property type="match status" value="1"/>
</dbReference>
<dbReference type="EMBL" id="JAEHOE010000007">
    <property type="protein sequence ID" value="KAG2499150.1"/>
    <property type="molecule type" value="Genomic_DNA"/>
</dbReference>